<dbReference type="GO" id="GO:0008837">
    <property type="term" value="F:diaminopimelate epimerase activity"/>
    <property type="evidence" value="ECO:0007669"/>
    <property type="project" value="UniProtKB-UniRule"/>
</dbReference>
<feature type="binding site" evidence="8">
    <location>
        <begin position="225"/>
        <end position="226"/>
    </location>
    <ligand>
        <name>substrate</name>
    </ligand>
</feature>
<name>A0A410W8D3_9CORY</name>
<feature type="binding site" evidence="8">
    <location>
        <begin position="97"/>
        <end position="98"/>
    </location>
    <ligand>
        <name>substrate</name>
    </ligand>
</feature>
<evidence type="ECO:0000256" key="5">
    <source>
        <dbReference type="ARBA" id="ARBA00023154"/>
    </source>
</evidence>
<dbReference type="GO" id="GO:0009089">
    <property type="term" value="P:lysine biosynthetic process via diaminopimelate"/>
    <property type="evidence" value="ECO:0007669"/>
    <property type="project" value="UniProtKB-UniRule"/>
</dbReference>
<evidence type="ECO:0000256" key="7">
    <source>
        <dbReference type="ARBA" id="ARBA00051712"/>
    </source>
</evidence>
<evidence type="ECO:0000256" key="4">
    <source>
        <dbReference type="ARBA" id="ARBA00022605"/>
    </source>
</evidence>
<gene>
    <name evidence="8 9" type="primary">dapF</name>
    <name evidence="9" type="ORF">CPELA_04645</name>
</gene>
<comment type="subcellular location">
    <subcellularLocation>
        <location evidence="8">Cytoplasm</location>
    </subcellularLocation>
</comment>
<evidence type="ECO:0000256" key="6">
    <source>
        <dbReference type="ARBA" id="ARBA00023235"/>
    </source>
</evidence>
<feature type="binding site" evidence="8">
    <location>
        <position position="20"/>
    </location>
    <ligand>
        <name>substrate</name>
    </ligand>
</feature>
<dbReference type="EC" id="5.1.1.7" evidence="3 8"/>
<dbReference type="NCBIfam" id="TIGR00652">
    <property type="entry name" value="DapF"/>
    <property type="match status" value="1"/>
</dbReference>
<evidence type="ECO:0000256" key="8">
    <source>
        <dbReference type="HAMAP-Rule" id="MF_00197"/>
    </source>
</evidence>
<keyword evidence="4 8" id="KW-0028">Amino-acid biosynthesis</keyword>
<dbReference type="InterPro" id="IPR001653">
    <property type="entry name" value="DAP_epimerase_DapF"/>
</dbReference>
<dbReference type="HAMAP" id="MF_00197">
    <property type="entry name" value="DAP_epimerase"/>
    <property type="match status" value="1"/>
</dbReference>
<feature type="binding site" evidence="8">
    <location>
        <begin position="235"/>
        <end position="236"/>
    </location>
    <ligand>
        <name>substrate</name>
    </ligand>
</feature>
<comment type="catalytic activity">
    <reaction evidence="7 8">
        <text>(2S,6S)-2,6-diaminopimelate = meso-2,6-diaminopimelate</text>
        <dbReference type="Rhea" id="RHEA:15393"/>
        <dbReference type="ChEBI" id="CHEBI:57609"/>
        <dbReference type="ChEBI" id="CHEBI:57791"/>
        <dbReference type="EC" id="5.1.1.7"/>
    </reaction>
</comment>
<dbReference type="EMBL" id="CP035299">
    <property type="protein sequence ID" value="QAU52208.1"/>
    <property type="molecule type" value="Genomic_DNA"/>
</dbReference>
<feature type="active site" description="Proton acceptor" evidence="8">
    <location>
        <position position="234"/>
    </location>
</feature>
<dbReference type="UniPathway" id="UPA00034">
    <property type="reaction ID" value="UER00025"/>
</dbReference>
<comment type="caution">
    <text evidence="8">Lacks conserved residue(s) required for the propagation of feature annotation.</text>
</comment>
<evidence type="ECO:0000256" key="1">
    <source>
        <dbReference type="ARBA" id="ARBA00005196"/>
    </source>
</evidence>
<comment type="subunit">
    <text evidence="8">Homodimer.</text>
</comment>
<dbReference type="Gene3D" id="3.10.310.10">
    <property type="entry name" value="Diaminopimelate Epimerase, Chain A, domain 1"/>
    <property type="match status" value="2"/>
</dbReference>
<keyword evidence="5 8" id="KW-0457">Lysine biosynthesis</keyword>
<dbReference type="GO" id="GO:0005829">
    <property type="term" value="C:cytosol"/>
    <property type="evidence" value="ECO:0007669"/>
    <property type="project" value="TreeGrafter"/>
</dbReference>
<dbReference type="PANTHER" id="PTHR31689:SF0">
    <property type="entry name" value="DIAMINOPIMELATE EPIMERASE"/>
    <property type="match status" value="1"/>
</dbReference>
<dbReference type="Pfam" id="PF01678">
    <property type="entry name" value="DAP_epimerase"/>
    <property type="match status" value="2"/>
</dbReference>
<feature type="binding site" evidence="8">
    <location>
        <position position="207"/>
    </location>
    <ligand>
        <name>substrate</name>
    </ligand>
</feature>
<comment type="similarity">
    <text evidence="2 8">Belongs to the diaminopimelate epimerase family.</text>
</comment>
<comment type="function">
    <text evidence="8">Catalyzes the stereoinversion of LL-2,6-diaminopimelate (L,L-DAP) to meso-diaminopimelate (meso-DAP), a precursor of L-lysine and an essential component of the bacterial peptidoglycan.</text>
</comment>
<evidence type="ECO:0000313" key="9">
    <source>
        <dbReference type="EMBL" id="QAU52208.1"/>
    </source>
</evidence>
<dbReference type="SUPFAM" id="SSF54506">
    <property type="entry name" value="Diaminopimelate epimerase-like"/>
    <property type="match status" value="2"/>
</dbReference>
<comment type="pathway">
    <text evidence="1 8">Amino-acid biosynthesis; L-lysine biosynthesis via DAP pathway; DL-2,6-diaminopimelate from LL-2,6-diaminopimelate: step 1/1.</text>
</comment>
<proteinExistence type="inferred from homology"/>
<keyword evidence="10" id="KW-1185">Reference proteome</keyword>
<accession>A0A410W8D3</accession>
<evidence type="ECO:0000256" key="3">
    <source>
        <dbReference type="ARBA" id="ARBA00013080"/>
    </source>
</evidence>
<feature type="site" description="Could be important to modulate the pK values of the two catalytic cysteine residues" evidence="8">
    <location>
        <position position="174"/>
    </location>
</feature>
<dbReference type="InterPro" id="IPR018510">
    <property type="entry name" value="DAP_epimerase_AS"/>
</dbReference>
<reference evidence="9 10" key="1">
    <citation type="submission" date="2019-01" db="EMBL/GenBank/DDBJ databases">
        <authorList>
            <person name="Ruckert C."/>
            <person name="Busche T."/>
            <person name="Kalinowski J."/>
        </authorList>
    </citation>
    <scope>NUCLEOTIDE SEQUENCE [LARGE SCALE GENOMIC DNA]</scope>
    <source>
        <strain evidence="9 10">136/3</strain>
    </source>
</reference>
<keyword evidence="6 8" id="KW-0413">Isomerase</keyword>
<organism evidence="9 10">
    <name type="scientific">Corynebacterium pelargi</name>
    <dbReference type="NCBI Taxonomy" id="1471400"/>
    <lineage>
        <taxon>Bacteria</taxon>
        <taxon>Bacillati</taxon>
        <taxon>Actinomycetota</taxon>
        <taxon>Actinomycetes</taxon>
        <taxon>Mycobacteriales</taxon>
        <taxon>Corynebacteriaceae</taxon>
        <taxon>Corynebacterium</taxon>
    </lineage>
</organism>
<dbReference type="OrthoDB" id="9805408at2"/>
<sequence length="295" mass="30688">MTHSSLPETLPFAKGHGTQNDFVILDDPDASLPLSAASVAALCDRRAGIGGDGLLRVARAGALLRAGVIDHLDEGIEESTMFMDYYNADGSTAEMCGNGTRVFAHWVALQGYEQSKEFSVGTRAGAKQVVVHEYSETSADVSVEMGFAEVTGLSTCTVGSQHFAGLGIDVGNPHLACVIPGLDAQTLADLELSQPTIDPEFFPHGVNLEILTPLDQGRTHMRVFERGVGETRSCGTGTVAAARSALADAGAVDGEVTVVVPGGEVHVVLEGQRSVLRGPSALVATGTIQTASLES</sequence>
<dbReference type="AlphaFoldDB" id="A0A410W8D3"/>
<feature type="active site" description="Proton donor" evidence="8">
    <location>
        <position position="96"/>
    </location>
</feature>
<protein>
    <recommendedName>
        <fullName evidence="3 8">Diaminopimelate epimerase</fullName>
        <shortName evidence="8">DAP epimerase</shortName>
        <ecNumber evidence="3 8">5.1.1.7</ecNumber>
    </recommendedName>
    <alternativeName>
        <fullName evidence="8">PLP-independent amino acid racemase</fullName>
    </alternativeName>
</protein>
<feature type="binding site" evidence="8">
    <location>
        <position position="172"/>
    </location>
    <ligand>
        <name>substrate</name>
    </ligand>
</feature>
<dbReference type="PANTHER" id="PTHR31689">
    <property type="entry name" value="DIAMINOPIMELATE EPIMERASE, CHLOROPLASTIC"/>
    <property type="match status" value="1"/>
</dbReference>
<keyword evidence="8" id="KW-0963">Cytoplasm</keyword>
<feature type="binding site" evidence="8">
    <location>
        <position position="87"/>
    </location>
    <ligand>
        <name>substrate</name>
    </ligand>
</feature>
<dbReference type="RefSeq" id="WP_128889687.1">
    <property type="nucleotide sequence ID" value="NZ_BMCX01000001.1"/>
</dbReference>
<dbReference type="KEGG" id="cpeg:CPELA_04645"/>
<feature type="site" description="Could be important to modulate the pK values of the two catalytic cysteine residues" evidence="8">
    <location>
        <position position="225"/>
    </location>
</feature>
<evidence type="ECO:0000313" key="10">
    <source>
        <dbReference type="Proteomes" id="UP000288929"/>
    </source>
</evidence>
<evidence type="ECO:0000256" key="2">
    <source>
        <dbReference type="ARBA" id="ARBA00010219"/>
    </source>
</evidence>
<dbReference type="Proteomes" id="UP000288929">
    <property type="component" value="Chromosome"/>
</dbReference>
<dbReference type="PROSITE" id="PS01326">
    <property type="entry name" value="DAP_EPIMERASE"/>
    <property type="match status" value="1"/>
</dbReference>